<dbReference type="InterPro" id="IPR058634">
    <property type="entry name" value="AaeA-lik-b-barrel"/>
</dbReference>
<proteinExistence type="inferred from homology"/>
<name>A0A2U1UHF9_9GAMM</name>
<dbReference type="AlphaFoldDB" id="A0A2U1UHF9"/>
<evidence type="ECO:0000259" key="4">
    <source>
        <dbReference type="Pfam" id="PF25917"/>
    </source>
</evidence>
<sequence length="349" mass="37313">MVKNRSFNIIVGLVAIAAVIIGFTILNKPESSSSTQSTDDAYVQADFTVIVPQITGIITQVNVNDNQEVSVGTPLVNIDDRDLRIAVDSAKANIASARASINSLEAQLIQQKSVIEQARAMVDASSANLKLAEANRKRFANLARDGSGTVQAQQQADAEWNIQRAARERDLAGLSSAEQKIAILRADLEKMKAAELAAQAEKASADLNLSYVNVLAPVNGVVAQRRARVGGYARVGEPLLTLVPLDAVYVEANFRETQLANVRVGQSVDISVDALPGIKLKGRVDSLGPASGVSFSPIPPHNATGNFTKIVQRLPVRIHLDAGQEDIRRLRVGMSVRPVIDTATQGDRG</sequence>
<gene>
    <name evidence="6" type="ORF">DDT54_19555</name>
    <name evidence="7" type="ORF">EH206_05415</name>
</gene>
<dbReference type="Gene3D" id="2.40.30.170">
    <property type="match status" value="1"/>
</dbReference>
<dbReference type="Pfam" id="PF25917">
    <property type="entry name" value="BSH_RND"/>
    <property type="match status" value="1"/>
</dbReference>
<feature type="domain" description="Multidrug resistance protein MdtA-like barrel-sandwich hybrid" evidence="4">
    <location>
        <begin position="50"/>
        <end position="239"/>
    </location>
</feature>
<evidence type="ECO:0000256" key="1">
    <source>
        <dbReference type="ARBA" id="ARBA00009477"/>
    </source>
</evidence>
<dbReference type="EMBL" id="QDKK01000040">
    <property type="protein sequence ID" value="PWC21115.1"/>
    <property type="molecule type" value="Genomic_DNA"/>
</dbReference>
<evidence type="ECO:0000256" key="3">
    <source>
        <dbReference type="SAM" id="Phobius"/>
    </source>
</evidence>
<dbReference type="Gene3D" id="2.40.50.100">
    <property type="match status" value="1"/>
</dbReference>
<evidence type="ECO:0000259" key="5">
    <source>
        <dbReference type="Pfam" id="PF25963"/>
    </source>
</evidence>
<dbReference type="Pfam" id="PF25963">
    <property type="entry name" value="Beta-barrel_AAEA"/>
    <property type="match status" value="1"/>
</dbReference>
<dbReference type="InterPro" id="IPR058625">
    <property type="entry name" value="MdtA-like_BSH"/>
</dbReference>
<evidence type="ECO:0000313" key="6">
    <source>
        <dbReference type="EMBL" id="PWC21115.1"/>
    </source>
</evidence>
<organism evidence="6 8">
    <name type="scientific">Brenneria nigrifluens DSM 30175 = ATCC 13028</name>
    <dbReference type="NCBI Taxonomy" id="1121120"/>
    <lineage>
        <taxon>Bacteria</taxon>
        <taxon>Pseudomonadati</taxon>
        <taxon>Pseudomonadota</taxon>
        <taxon>Gammaproteobacteria</taxon>
        <taxon>Enterobacterales</taxon>
        <taxon>Pectobacteriaceae</taxon>
        <taxon>Brenneria</taxon>
    </lineage>
</organism>
<comment type="similarity">
    <text evidence="1">Belongs to the membrane fusion protein (MFP) (TC 8.A.1) family.</text>
</comment>
<accession>A0A2U1UHF9</accession>
<keyword evidence="3" id="KW-1133">Transmembrane helix</keyword>
<dbReference type="OrthoDB" id="9811754at2"/>
<dbReference type="Gene3D" id="1.10.287.470">
    <property type="entry name" value="Helix hairpin bin"/>
    <property type="match status" value="1"/>
</dbReference>
<feature type="coiled-coil region" evidence="2">
    <location>
        <begin position="87"/>
        <end position="135"/>
    </location>
</feature>
<dbReference type="RefSeq" id="WP_009111782.1">
    <property type="nucleotide sequence ID" value="NZ_CP034036.1"/>
</dbReference>
<dbReference type="InterPro" id="IPR050739">
    <property type="entry name" value="MFP"/>
</dbReference>
<evidence type="ECO:0000256" key="2">
    <source>
        <dbReference type="SAM" id="Coils"/>
    </source>
</evidence>
<keyword evidence="9" id="KW-1185">Reference proteome</keyword>
<reference evidence="7 9" key="2">
    <citation type="submission" date="2018-11" db="EMBL/GenBank/DDBJ databases">
        <title>Genome sequences of Brenneria nigrifluens and Brenneria rubrifaciens.</title>
        <authorList>
            <person name="Poret-Peterson A.T."/>
            <person name="McClean A.E."/>
            <person name="Kluepfel D.A."/>
        </authorList>
    </citation>
    <scope>NUCLEOTIDE SEQUENCE [LARGE SCALE GENOMIC DNA]</scope>
    <source>
        <strain evidence="7 9">ATCC 13028</strain>
    </source>
</reference>
<dbReference type="PANTHER" id="PTHR30386">
    <property type="entry name" value="MEMBRANE FUSION SUBUNIT OF EMRAB-TOLC MULTIDRUG EFFLUX PUMP"/>
    <property type="match status" value="1"/>
</dbReference>
<dbReference type="SUPFAM" id="SSF111369">
    <property type="entry name" value="HlyD-like secretion proteins"/>
    <property type="match status" value="2"/>
</dbReference>
<dbReference type="PANTHER" id="PTHR30386:SF24">
    <property type="entry name" value="MULTIDRUG RESISTANCE EFFLUX PUMP"/>
    <property type="match status" value="1"/>
</dbReference>
<dbReference type="Proteomes" id="UP000303847">
    <property type="component" value="Chromosome"/>
</dbReference>
<reference evidence="6 8" key="1">
    <citation type="submission" date="2018-04" db="EMBL/GenBank/DDBJ databases">
        <title>Brenneria corticis sp.nov.</title>
        <authorList>
            <person name="Li Y."/>
        </authorList>
    </citation>
    <scope>NUCLEOTIDE SEQUENCE [LARGE SCALE GENOMIC DNA]</scope>
    <source>
        <strain evidence="6 8">LMG 2694</strain>
    </source>
</reference>
<dbReference type="GO" id="GO:0055085">
    <property type="term" value="P:transmembrane transport"/>
    <property type="evidence" value="ECO:0007669"/>
    <property type="project" value="InterPro"/>
</dbReference>
<evidence type="ECO:0000313" key="7">
    <source>
        <dbReference type="EMBL" id="QCR03674.1"/>
    </source>
</evidence>
<dbReference type="Proteomes" id="UP000295985">
    <property type="component" value="Unassembled WGS sequence"/>
</dbReference>
<feature type="transmembrane region" description="Helical" evidence="3">
    <location>
        <begin position="7"/>
        <end position="26"/>
    </location>
</feature>
<dbReference type="EMBL" id="CP034036">
    <property type="protein sequence ID" value="QCR03674.1"/>
    <property type="molecule type" value="Genomic_DNA"/>
</dbReference>
<evidence type="ECO:0000313" key="8">
    <source>
        <dbReference type="Proteomes" id="UP000295985"/>
    </source>
</evidence>
<evidence type="ECO:0000313" key="9">
    <source>
        <dbReference type="Proteomes" id="UP000303847"/>
    </source>
</evidence>
<feature type="domain" description="p-hydroxybenzoic acid efflux pump subunit AaeA-like beta-barrel" evidence="5">
    <location>
        <begin position="248"/>
        <end position="334"/>
    </location>
</feature>
<protein>
    <submittedName>
        <fullName evidence="6">HlyD family secretion protein</fullName>
    </submittedName>
</protein>
<keyword evidence="3" id="KW-0812">Transmembrane</keyword>
<keyword evidence="2" id="KW-0175">Coiled coil</keyword>
<keyword evidence="3" id="KW-0472">Membrane</keyword>